<dbReference type="InterPro" id="IPR002164">
    <property type="entry name" value="NAP_family"/>
</dbReference>
<dbReference type="GO" id="GO:0005634">
    <property type="term" value="C:nucleus"/>
    <property type="evidence" value="ECO:0007669"/>
    <property type="project" value="InterPro"/>
</dbReference>
<dbReference type="PANTHER" id="PTHR11875">
    <property type="entry name" value="TESTIS-SPECIFIC Y-ENCODED PROTEIN"/>
    <property type="match status" value="1"/>
</dbReference>
<evidence type="ECO:0000256" key="3">
    <source>
        <dbReference type="SAM" id="MobiDB-lite"/>
    </source>
</evidence>
<dbReference type="Pfam" id="PF00956">
    <property type="entry name" value="NAP"/>
    <property type="match status" value="2"/>
</dbReference>
<reference evidence="5" key="1">
    <citation type="journal article" date="2011" name="Proc. Natl. Acad. Sci. U.S.A.">
        <title>Obligate biotrophy features unraveled by the genomic analysis of rust fungi.</title>
        <authorList>
            <person name="Duplessis S."/>
            <person name="Cuomo C.A."/>
            <person name="Lin Y.-C."/>
            <person name="Aerts A."/>
            <person name="Tisserant E."/>
            <person name="Veneault-Fourrey C."/>
            <person name="Joly D.L."/>
            <person name="Hacquard S."/>
            <person name="Amselem J."/>
            <person name="Cantarel B.L."/>
            <person name="Chiu R."/>
            <person name="Coutinho P.M."/>
            <person name="Feau N."/>
            <person name="Field M."/>
            <person name="Frey P."/>
            <person name="Gelhaye E."/>
            <person name="Goldberg J."/>
            <person name="Grabherr M.G."/>
            <person name="Kodira C.D."/>
            <person name="Kohler A."/>
            <person name="Kuees U."/>
            <person name="Lindquist E.A."/>
            <person name="Lucas S.M."/>
            <person name="Mago R."/>
            <person name="Mauceli E."/>
            <person name="Morin E."/>
            <person name="Murat C."/>
            <person name="Pangilinan J.L."/>
            <person name="Park R."/>
            <person name="Pearson M."/>
            <person name="Quesneville H."/>
            <person name="Rouhier N."/>
            <person name="Sakthikumar S."/>
            <person name="Salamov A.A."/>
            <person name="Schmutz J."/>
            <person name="Selles B."/>
            <person name="Shapiro H."/>
            <person name="Tanguay P."/>
            <person name="Tuskan G.A."/>
            <person name="Henrissat B."/>
            <person name="Van de Peer Y."/>
            <person name="Rouze P."/>
            <person name="Ellis J.G."/>
            <person name="Dodds P.N."/>
            <person name="Schein J.E."/>
            <person name="Zhong S."/>
            <person name="Hamelin R.C."/>
            <person name="Grigoriev I.V."/>
            <person name="Szabo L.J."/>
            <person name="Martin F."/>
        </authorList>
    </citation>
    <scope>NUCLEOTIDE SEQUENCE [LARGE SCALE GENOMIC DNA]</scope>
    <source>
        <strain evidence="5">98AG31 / pathotype 3-4-7</strain>
    </source>
</reference>
<dbReference type="STRING" id="747676.F4RYC8"/>
<dbReference type="EMBL" id="GL883129">
    <property type="protein sequence ID" value="EGG02653.1"/>
    <property type="molecule type" value="Genomic_DNA"/>
</dbReference>
<evidence type="ECO:0000256" key="1">
    <source>
        <dbReference type="ARBA" id="ARBA00009947"/>
    </source>
</evidence>
<keyword evidence="5" id="KW-1185">Reference proteome</keyword>
<accession>F4RYC8</accession>
<dbReference type="Gene3D" id="3.30.1120.90">
    <property type="entry name" value="Nucleosome assembly protein"/>
    <property type="match status" value="1"/>
</dbReference>
<dbReference type="Gene3D" id="1.20.5.1500">
    <property type="match status" value="1"/>
</dbReference>
<dbReference type="FunCoup" id="F4RYC8">
    <property type="interactions" value="361"/>
</dbReference>
<dbReference type="GeneID" id="18933164"/>
<proteinExistence type="inferred from homology"/>
<organism evidence="5">
    <name type="scientific">Melampsora larici-populina (strain 98AG31 / pathotype 3-4-7)</name>
    <name type="common">Poplar leaf rust fungus</name>
    <dbReference type="NCBI Taxonomy" id="747676"/>
    <lineage>
        <taxon>Eukaryota</taxon>
        <taxon>Fungi</taxon>
        <taxon>Dikarya</taxon>
        <taxon>Basidiomycota</taxon>
        <taxon>Pucciniomycotina</taxon>
        <taxon>Pucciniomycetes</taxon>
        <taxon>Pucciniales</taxon>
        <taxon>Melampsoraceae</taxon>
        <taxon>Melampsora</taxon>
    </lineage>
</organism>
<evidence type="ECO:0000313" key="4">
    <source>
        <dbReference type="EMBL" id="EGG02653.1"/>
    </source>
</evidence>
<feature type="compositionally biased region" description="Acidic residues" evidence="3">
    <location>
        <begin position="367"/>
        <end position="392"/>
    </location>
</feature>
<dbReference type="Proteomes" id="UP000001072">
    <property type="component" value="Unassembled WGS sequence"/>
</dbReference>
<name>F4RYC8_MELLP</name>
<evidence type="ECO:0000256" key="2">
    <source>
        <dbReference type="RuleBase" id="RU003876"/>
    </source>
</evidence>
<dbReference type="InParanoid" id="F4RYC8"/>
<dbReference type="KEGG" id="mlr:MELLADRAFT_78762"/>
<dbReference type="AlphaFoldDB" id="F4RYC8"/>
<sequence>MKKDLRIINRQREKFLTTPPVYFFEFVLRRPVEPSDGQSILSIRSLIWNTPAAHLSVSQFSRPQVPDHIGEDEAEEDIPTKSSNAAAGGAAAEIAGHPLLASLVQSRFNGLVGRYSGYIESLPAPIRQRVDGLNGIQAEHAELKADFQKDVLELEKKYAHRYGPPLYERRAEIIAGKIEPSSQKIAAGIKMEEDEESDDEDDEAALKHLEDIRVAYLDGKPGFKLTFSFGPGAKEFFENENWEETYYYQDTVGYAGDYVYEKAEGTKILWKTGKDLTVKIETKKQRNKNTNRTRVVKKVIPTDSFFTFFSPPTPPAEEDNLSEGEQDDIEQCLELDYQIGEDLKERIIPRAIDFFTGKALRFEEGVDDELLDEFDDDNDDDDDDDDDDEDGDAPDRLVVPGARKS</sequence>
<dbReference type="HOGENOM" id="CLU_038841_1_0_1"/>
<dbReference type="VEuPathDB" id="FungiDB:MELLADRAFT_78762"/>
<dbReference type="eggNOG" id="KOG1507">
    <property type="taxonomic scope" value="Eukaryota"/>
</dbReference>
<protein>
    <recommendedName>
        <fullName evidence="6">Nucleosome assembly protein</fullName>
    </recommendedName>
</protein>
<feature type="region of interest" description="Disordered" evidence="3">
    <location>
        <begin position="367"/>
        <end position="405"/>
    </location>
</feature>
<gene>
    <name evidence="4" type="ORF">MELLADRAFT_78762</name>
</gene>
<dbReference type="RefSeq" id="XP_007414055.1">
    <property type="nucleotide sequence ID" value="XM_007413993.1"/>
</dbReference>
<dbReference type="InterPro" id="IPR037231">
    <property type="entry name" value="NAP-like_sf"/>
</dbReference>
<dbReference type="OrthoDB" id="27325at2759"/>
<dbReference type="GO" id="GO:0006334">
    <property type="term" value="P:nucleosome assembly"/>
    <property type="evidence" value="ECO:0007669"/>
    <property type="project" value="InterPro"/>
</dbReference>
<dbReference type="FunFam" id="1.20.5.1500:FF:000001">
    <property type="entry name" value="Nucleosome assembly protein 1-like 1"/>
    <property type="match status" value="1"/>
</dbReference>
<evidence type="ECO:0008006" key="6">
    <source>
        <dbReference type="Google" id="ProtNLM"/>
    </source>
</evidence>
<dbReference type="SUPFAM" id="SSF143113">
    <property type="entry name" value="NAP-like"/>
    <property type="match status" value="1"/>
</dbReference>
<comment type="similarity">
    <text evidence="1 2">Belongs to the nucleosome assembly protein (NAP) family.</text>
</comment>
<evidence type="ECO:0000313" key="5">
    <source>
        <dbReference type="Proteomes" id="UP000001072"/>
    </source>
</evidence>